<reference evidence="2" key="1">
    <citation type="submission" date="2015-04" db="UniProtKB">
        <authorList>
            <consortium name="EnsemblPlants"/>
        </authorList>
    </citation>
    <scope>IDENTIFICATION</scope>
</reference>
<protein>
    <submittedName>
        <fullName evidence="2">Uncharacterized protein</fullName>
    </submittedName>
</protein>
<dbReference type="Proteomes" id="UP000026961">
    <property type="component" value="Chromosome 8"/>
</dbReference>
<name>A0A0E0AS18_9ORYZ</name>
<accession>A0A0E0AS18</accession>
<evidence type="ECO:0000313" key="3">
    <source>
        <dbReference type="Proteomes" id="UP000026961"/>
    </source>
</evidence>
<sequence>MGQYDVAAVEDGRRAMLRRRRRRQHRPRRQPQEQPRHQVRLLLHQRHRLPYYQAESICTKCCWEDSRGTTRSNLPDILVRVISSSTEVKKDTDINT</sequence>
<proteinExistence type="predicted"/>
<dbReference type="AlphaFoldDB" id="A0A0E0AS18"/>
<organism evidence="2">
    <name type="scientific">Oryza glumipatula</name>
    <dbReference type="NCBI Taxonomy" id="40148"/>
    <lineage>
        <taxon>Eukaryota</taxon>
        <taxon>Viridiplantae</taxon>
        <taxon>Streptophyta</taxon>
        <taxon>Embryophyta</taxon>
        <taxon>Tracheophyta</taxon>
        <taxon>Spermatophyta</taxon>
        <taxon>Magnoliopsida</taxon>
        <taxon>Liliopsida</taxon>
        <taxon>Poales</taxon>
        <taxon>Poaceae</taxon>
        <taxon>BOP clade</taxon>
        <taxon>Oryzoideae</taxon>
        <taxon>Oryzeae</taxon>
        <taxon>Oryzinae</taxon>
        <taxon>Oryza</taxon>
    </lineage>
</organism>
<evidence type="ECO:0000313" key="2">
    <source>
        <dbReference type="EnsemblPlants" id="OGLUM08G06250.1"/>
    </source>
</evidence>
<reference evidence="2" key="2">
    <citation type="submission" date="2018-05" db="EMBL/GenBank/DDBJ databases">
        <title>OgluRS3 (Oryza glumaepatula Reference Sequence Version 3).</title>
        <authorList>
            <person name="Zhang J."/>
            <person name="Kudrna D."/>
            <person name="Lee S."/>
            <person name="Talag J."/>
            <person name="Welchert J."/>
            <person name="Wing R.A."/>
        </authorList>
    </citation>
    <scope>NUCLEOTIDE SEQUENCE [LARGE SCALE GENOMIC DNA]</scope>
</reference>
<evidence type="ECO:0000256" key="1">
    <source>
        <dbReference type="SAM" id="MobiDB-lite"/>
    </source>
</evidence>
<keyword evidence="3" id="KW-1185">Reference proteome</keyword>
<dbReference type="EnsemblPlants" id="OGLUM08G06250.1">
    <property type="protein sequence ID" value="OGLUM08G06250.1"/>
    <property type="gene ID" value="OGLUM08G06250"/>
</dbReference>
<feature type="region of interest" description="Disordered" evidence="1">
    <location>
        <begin position="1"/>
        <end position="36"/>
    </location>
</feature>
<feature type="compositionally biased region" description="Basic residues" evidence="1">
    <location>
        <begin position="15"/>
        <end position="29"/>
    </location>
</feature>
<dbReference type="HOGENOM" id="CLU_2363164_0_0_1"/>
<dbReference type="Gramene" id="OGLUM08G06250.1">
    <property type="protein sequence ID" value="OGLUM08G06250.1"/>
    <property type="gene ID" value="OGLUM08G06250"/>
</dbReference>